<dbReference type="Proteomes" id="UP000612680">
    <property type="component" value="Chromosome"/>
</dbReference>
<evidence type="ECO:0000313" key="1">
    <source>
        <dbReference type="EMBL" id="QRQ99501.1"/>
    </source>
</evidence>
<proteinExistence type="predicted"/>
<dbReference type="RefSeq" id="WP_204660263.1">
    <property type="nucleotide sequence ID" value="NZ_CP056775.1"/>
</dbReference>
<organism evidence="1 2">
    <name type="scientific">Dyadobacter sandarakinus</name>
    <dbReference type="NCBI Taxonomy" id="2747268"/>
    <lineage>
        <taxon>Bacteria</taxon>
        <taxon>Pseudomonadati</taxon>
        <taxon>Bacteroidota</taxon>
        <taxon>Cytophagia</taxon>
        <taxon>Cytophagales</taxon>
        <taxon>Spirosomataceae</taxon>
        <taxon>Dyadobacter</taxon>
    </lineage>
</organism>
<accession>A0ABX7I1W1</accession>
<dbReference type="Pfam" id="PF08849">
    <property type="entry name" value="BrxA"/>
    <property type="match status" value="1"/>
</dbReference>
<evidence type="ECO:0000313" key="2">
    <source>
        <dbReference type="Proteomes" id="UP000612680"/>
    </source>
</evidence>
<dbReference type="InterPro" id="IPR014948">
    <property type="entry name" value="BrxA"/>
</dbReference>
<name>A0ABX7I1W1_9BACT</name>
<dbReference type="Gene3D" id="1.10.3540.10">
    <property type="entry name" value="uncharacterized protein from magnetospirillum magneticum domain"/>
    <property type="match status" value="1"/>
</dbReference>
<gene>
    <name evidence="1" type="ORF">HWI92_00520</name>
</gene>
<keyword evidence="2" id="KW-1185">Reference proteome</keyword>
<dbReference type="EMBL" id="CP056775">
    <property type="protein sequence ID" value="QRQ99501.1"/>
    <property type="molecule type" value="Genomic_DNA"/>
</dbReference>
<dbReference type="InterPro" id="IPR023137">
    <property type="entry name" value="BrxA_sf"/>
</dbReference>
<reference evidence="1 2" key="1">
    <citation type="submission" date="2020-06" db="EMBL/GenBank/DDBJ databases">
        <title>Dyadobacter sandarakinus sp. nov., isolated from the soil of the Arctic Yellow River Station.</title>
        <authorList>
            <person name="Zhang Y."/>
            <person name="Peng F."/>
        </authorList>
    </citation>
    <scope>NUCLEOTIDE SEQUENCE [LARGE SCALE GENOMIC DNA]</scope>
    <source>
        <strain evidence="1 2">Q3-56</strain>
    </source>
</reference>
<protein>
    <submittedName>
        <fullName evidence="1">DUF1819 family protein</fullName>
    </submittedName>
</protein>
<sequence>MTSAYTTDLLKATGLVQETLVLLEAYQPGQPKEAFSRFVKETDLLGKATQNRVDDILRSNFFRRYVAAGSDTVAALKSLQVNQIGFEVLNQLFLVFTCRVNTILSDFIRQVYWPKVAAGESRVQTTDPAEFIQEAIAERRTTTAWSASTSQKVAEHLIACLIDFRLIEKNKAIRYFSPADATVNFLLHEGHFKGLSDMQLLQLPDWAVLGLSTNDLIRRIKQLAQRGHFIAQYSGELVTISWFYQSLEATADGISRA</sequence>